<sequence length="148" mass="15208">MRAFEVLRAAYGTAEVLAPGAAECFLIGRAPDAHARTFIRVLGARHLLQAAAATTLGGGAALHWISAGVDALHALTMLALAAVDRRRRQPAVANAAIALAFAAGELRSGTRAGVRSQISCPCGGLTGQPVGDCSVDVLVRGTRHTRMG</sequence>
<organism evidence="1 2">
    <name type="scientific">Arthrobacter liuii</name>
    <dbReference type="NCBI Taxonomy" id="1476996"/>
    <lineage>
        <taxon>Bacteria</taxon>
        <taxon>Bacillati</taxon>
        <taxon>Actinomycetota</taxon>
        <taxon>Actinomycetes</taxon>
        <taxon>Micrococcales</taxon>
        <taxon>Micrococcaceae</taxon>
        <taxon>Arthrobacter</taxon>
    </lineage>
</organism>
<proteinExistence type="predicted"/>
<accession>A0ABQ2AID7</accession>
<reference evidence="2" key="1">
    <citation type="journal article" date="2019" name="Int. J. Syst. Evol. Microbiol.">
        <title>The Global Catalogue of Microorganisms (GCM) 10K type strain sequencing project: providing services to taxonomists for standard genome sequencing and annotation.</title>
        <authorList>
            <consortium name="The Broad Institute Genomics Platform"/>
            <consortium name="The Broad Institute Genome Sequencing Center for Infectious Disease"/>
            <person name="Wu L."/>
            <person name="Ma J."/>
        </authorList>
    </citation>
    <scope>NUCLEOTIDE SEQUENCE [LARGE SCALE GENOMIC DNA]</scope>
    <source>
        <strain evidence="2">CGMCC 1.12778</strain>
    </source>
</reference>
<protein>
    <submittedName>
        <fullName evidence="1">Uncharacterized protein</fullName>
    </submittedName>
</protein>
<name>A0ABQ2AID7_9MICC</name>
<keyword evidence="2" id="KW-1185">Reference proteome</keyword>
<gene>
    <name evidence="1" type="ORF">GCM10007170_08220</name>
</gene>
<evidence type="ECO:0000313" key="2">
    <source>
        <dbReference type="Proteomes" id="UP000643279"/>
    </source>
</evidence>
<dbReference type="Proteomes" id="UP000643279">
    <property type="component" value="Unassembled WGS sequence"/>
</dbReference>
<evidence type="ECO:0000313" key="1">
    <source>
        <dbReference type="EMBL" id="GGH91626.1"/>
    </source>
</evidence>
<dbReference type="EMBL" id="BMFW01000003">
    <property type="protein sequence ID" value="GGH91626.1"/>
    <property type="molecule type" value="Genomic_DNA"/>
</dbReference>
<dbReference type="RefSeq" id="WP_188570420.1">
    <property type="nucleotide sequence ID" value="NZ_BMFW01000003.1"/>
</dbReference>
<comment type="caution">
    <text evidence="1">The sequence shown here is derived from an EMBL/GenBank/DDBJ whole genome shotgun (WGS) entry which is preliminary data.</text>
</comment>